<dbReference type="InterPro" id="IPR011033">
    <property type="entry name" value="PRC_barrel-like_sf"/>
</dbReference>
<name>A0A1M6IJN0_9BACT</name>
<dbReference type="GO" id="GO:0006364">
    <property type="term" value="P:rRNA processing"/>
    <property type="evidence" value="ECO:0007669"/>
    <property type="project" value="UniProtKB-UniRule"/>
</dbReference>
<dbReference type="Gene3D" id="2.30.30.240">
    <property type="entry name" value="PRC-barrel domain"/>
    <property type="match status" value="1"/>
</dbReference>
<dbReference type="STRING" id="1168035.SAMN05444280_11713"/>
<dbReference type="OrthoDB" id="9810331at2"/>
<keyword evidence="1" id="KW-0143">Chaperone</keyword>
<keyword evidence="4" id="KW-1185">Reference proteome</keyword>
<accession>A0A1M6IJN0</accession>
<dbReference type="Gene3D" id="2.40.30.60">
    <property type="entry name" value="RimM"/>
    <property type="match status" value="1"/>
</dbReference>
<dbReference type="EMBL" id="FQZE01000017">
    <property type="protein sequence ID" value="SHJ34646.1"/>
    <property type="molecule type" value="Genomic_DNA"/>
</dbReference>
<dbReference type="Proteomes" id="UP000184050">
    <property type="component" value="Unassembled WGS sequence"/>
</dbReference>
<dbReference type="AlphaFoldDB" id="A0A1M6IJN0"/>
<dbReference type="GO" id="GO:0005840">
    <property type="term" value="C:ribosome"/>
    <property type="evidence" value="ECO:0007669"/>
    <property type="project" value="InterPro"/>
</dbReference>
<dbReference type="GO" id="GO:0042274">
    <property type="term" value="P:ribosomal small subunit biogenesis"/>
    <property type="evidence" value="ECO:0007669"/>
    <property type="project" value="UniProtKB-UniRule"/>
</dbReference>
<dbReference type="InterPro" id="IPR011961">
    <property type="entry name" value="RimM"/>
</dbReference>
<evidence type="ECO:0000259" key="2">
    <source>
        <dbReference type="Pfam" id="PF24986"/>
    </source>
</evidence>
<dbReference type="SUPFAM" id="SSF50447">
    <property type="entry name" value="Translation proteins"/>
    <property type="match status" value="1"/>
</dbReference>
<dbReference type="RefSeq" id="WP_073169583.1">
    <property type="nucleotide sequence ID" value="NZ_FQZE01000017.1"/>
</dbReference>
<keyword evidence="1" id="KW-0698">rRNA processing</keyword>
<keyword evidence="1" id="KW-0963">Cytoplasm</keyword>
<reference evidence="3 4" key="1">
    <citation type="submission" date="2016-11" db="EMBL/GenBank/DDBJ databases">
        <authorList>
            <person name="Jaros S."/>
            <person name="Januszkiewicz K."/>
            <person name="Wedrychowicz H."/>
        </authorList>
    </citation>
    <scope>NUCLEOTIDE SEQUENCE [LARGE SCALE GENOMIC DNA]</scope>
    <source>
        <strain evidence="3 4">DSM 27063</strain>
    </source>
</reference>
<comment type="similarity">
    <text evidence="1">Belongs to the RimM family.</text>
</comment>
<dbReference type="InterPro" id="IPR009000">
    <property type="entry name" value="Transl_B-barrel_sf"/>
</dbReference>
<dbReference type="InterPro" id="IPR056792">
    <property type="entry name" value="PRC_RimM"/>
</dbReference>
<dbReference type="Pfam" id="PF24986">
    <property type="entry name" value="PRC_RimM"/>
    <property type="match status" value="1"/>
</dbReference>
<evidence type="ECO:0000256" key="1">
    <source>
        <dbReference type="HAMAP-Rule" id="MF_00014"/>
    </source>
</evidence>
<evidence type="ECO:0000313" key="4">
    <source>
        <dbReference type="Proteomes" id="UP000184050"/>
    </source>
</evidence>
<sequence>METIPKADCTKIGFIRKTRGVHGELVLEFEEQFEFSVEEATRFFLEIDGLLVPFYVAENGLQVKTGKAAFVNFDWVGSEKYAQRLVGTDVYLFTSELVDEPEDSGLAELQGFTLFDKNTGEIGAISHVEDFSGNTVLTVGSGHEEILVPFNEDFMVSLDPENKILILDLPEGLIGGLV</sequence>
<feature type="domain" description="Ribosome maturation factor RimM PRC barrel" evidence="2">
    <location>
        <begin position="108"/>
        <end position="173"/>
    </location>
</feature>
<dbReference type="GO" id="GO:0043022">
    <property type="term" value="F:ribosome binding"/>
    <property type="evidence" value="ECO:0007669"/>
    <property type="project" value="InterPro"/>
</dbReference>
<organism evidence="3 4">
    <name type="scientific">Tangfeifania diversioriginum</name>
    <dbReference type="NCBI Taxonomy" id="1168035"/>
    <lineage>
        <taxon>Bacteria</taxon>
        <taxon>Pseudomonadati</taxon>
        <taxon>Bacteroidota</taxon>
        <taxon>Bacteroidia</taxon>
        <taxon>Marinilabiliales</taxon>
        <taxon>Prolixibacteraceae</taxon>
        <taxon>Tangfeifania</taxon>
    </lineage>
</organism>
<protein>
    <recommendedName>
        <fullName evidence="1">Ribosome maturation factor RimM</fullName>
    </recommendedName>
</protein>
<comment type="subunit">
    <text evidence="1">Binds ribosomal protein uS19.</text>
</comment>
<dbReference type="InterPro" id="IPR036976">
    <property type="entry name" value="RimM_N_sf"/>
</dbReference>
<comment type="domain">
    <text evidence="1">The PRC barrel domain binds ribosomal protein uS19.</text>
</comment>
<comment type="subcellular location">
    <subcellularLocation>
        <location evidence="1">Cytoplasm</location>
    </subcellularLocation>
</comment>
<dbReference type="HAMAP" id="MF_00014">
    <property type="entry name" value="Ribosome_mat_RimM"/>
    <property type="match status" value="1"/>
</dbReference>
<proteinExistence type="inferred from homology"/>
<keyword evidence="1" id="KW-0690">Ribosome biogenesis</keyword>
<dbReference type="SUPFAM" id="SSF50346">
    <property type="entry name" value="PRC-barrel domain"/>
    <property type="match status" value="1"/>
</dbReference>
<gene>
    <name evidence="1" type="primary">rimM</name>
    <name evidence="3" type="ORF">SAMN05444280_11713</name>
</gene>
<comment type="function">
    <text evidence="1">An accessory protein needed during the final step in the assembly of 30S ribosomal subunit, possibly for assembly of the head region. Essential for efficient processing of 16S rRNA. May be needed both before and after RbfA during the maturation of 16S rRNA. It has affinity for free ribosomal 30S subunits but not for 70S ribosomes.</text>
</comment>
<evidence type="ECO:0000313" key="3">
    <source>
        <dbReference type="EMBL" id="SHJ34646.1"/>
    </source>
</evidence>
<dbReference type="GO" id="GO:0005737">
    <property type="term" value="C:cytoplasm"/>
    <property type="evidence" value="ECO:0007669"/>
    <property type="project" value="UniProtKB-SubCell"/>
</dbReference>